<keyword evidence="3" id="KW-1185">Reference proteome</keyword>
<feature type="chain" id="PRO_5029853727" evidence="1">
    <location>
        <begin position="25"/>
        <end position="144"/>
    </location>
</feature>
<name>A0A7I8VC79_9ANNE</name>
<dbReference type="AlphaFoldDB" id="A0A7I8VC79"/>
<dbReference type="EMBL" id="CAJFCJ010000003">
    <property type="protein sequence ID" value="CAD5113299.1"/>
    <property type="molecule type" value="Genomic_DNA"/>
</dbReference>
<evidence type="ECO:0000256" key="1">
    <source>
        <dbReference type="SAM" id="SignalP"/>
    </source>
</evidence>
<reference evidence="2 3" key="1">
    <citation type="submission" date="2020-08" db="EMBL/GenBank/DDBJ databases">
        <authorList>
            <person name="Hejnol A."/>
        </authorList>
    </citation>
    <scope>NUCLEOTIDE SEQUENCE [LARGE SCALE GENOMIC DNA]</scope>
</reference>
<feature type="signal peptide" evidence="1">
    <location>
        <begin position="1"/>
        <end position="24"/>
    </location>
</feature>
<accession>A0A7I8VC79</accession>
<proteinExistence type="predicted"/>
<gene>
    <name evidence="2" type="ORF">DGYR_LOCUS2318</name>
</gene>
<organism evidence="2 3">
    <name type="scientific">Dimorphilus gyrociliatus</name>
    <dbReference type="NCBI Taxonomy" id="2664684"/>
    <lineage>
        <taxon>Eukaryota</taxon>
        <taxon>Metazoa</taxon>
        <taxon>Spiralia</taxon>
        <taxon>Lophotrochozoa</taxon>
        <taxon>Annelida</taxon>
        <taxon>Polychaeta</taxon>
        <taxon>Polychaeta incertae sedis</taxon>
        <taxon>Dinophilidae</taxon>
        <taxon>Dimorphilus</taxon>
    </lineage>
</organism>
<dbReference type="Proteomes" id="UP000549394">
    <property type="component" value="Unassembled WGS sequence"/>
</dbReference>
<protein>
    <submittedName>
        <fullName evidence="2">DgyrCDS2477</fullName>
    </submittedName>
</protein>
<comment type="caution">
    <text evidence="2">The sequence shown here is derived from an EMBL/GenBank/DDBJ whole genome shotgun (WGS) entry which is preliminary data.</text>
</comment>
<evidence type="ECO:0000313" key="3">
    <source>
        <dbReference type="Proteomes" id="UP000549394"/>
    </source>
</evidence>
<evidence type="ECO:0000313" key="2">
    <source>
        <dbReference type="EMBL" id="CAD5113299.1"/>
    </source>
</evidence>
<sequence>MNRILLLFHVFVLFLIFLSTRIEAGKLDQNRPSGSNKNVYDEIIEERNEIMDYRFWDTTGIRTKLMALRTAATWVQSDGASLFCENESSMFRPEEVSVKPVYRLTGKDKKKCKGSKCYGTIGSKIAGKLHLIEIINQFKKATIL</sequence>
<keyword evidence="1" id="KW-0732">Signal</keyword>